<keyword evidence="5 11" id="KW-0812">Transmembrane</keyword>
<dbReference type="Pfam" id="PF07715">
    <property type="entry name" value="Plug"/>
    <property type="match status" value="1"/>
</dbReference>
<dbReference type="OrthoDB" id="9768177at2"/>
<gene>
    <name evidence="16" type="ORF">FLP08_12475</name>
</gene>
<name>A0A7K1LRF9_9FLAO</name>
<dbReference type="InterPro" id="IPR008969">
    <property type="entry name" value="CarboxyPept-like_regulatory"/>
</dbReference>
<dbReference type="Proteomes" id="UP000460416">
    <property type="component" value="Unassembled WGS sequence"/>
</dbReference>
<keyword evidence="4" id="KW-0410">Iron transport</keyword>
<feature type="signal peptide" evidence="13">
    <location>
        <begin position="1"/>
        <end position="21"/>
    </location>
</feature>
<evidence type="ECO:0000256" key="2">
    <source>
        <dbReference type="ARBA" id="ARBA00022448"/>
    </source>
</evidence>
<dbReference type="EMBL" id="VJVW01000004">
    <property type="protein sequence ID" value="MUP43394.1"/>
    <property type="molecule type" value="Genomic_DNA"/>
</dbReference>
<dbReference type="InterPro" id="IPR036942">
    <property type="entry name" value="Beta-barrel_TonB_sf"/>
</dbReference>
<reference evidence="16 17" key="1">
    <citation type="submission" date="2019-07" db="EMBL/GenBank/DDBJ databases">
        <title>Gramella aestuarii sp. nov., isolated from a tidal flat, and emended description of Gramella echinicola.</title>
        <authorList>
            <person name="Liu L."/>
        </authorList>
    </citation>
    <scope>NUCLEOTIDE SEQUENCE [LARGE SCALE GENOMIC DNA]</scope>
    <source>
        <strain evidence="16 17">BS12</strain>
    </source>
</reference>
<keyword evidence="9 11" id="KW-0472">Membrane</keyword>
<sequence>MVKKLPLTLVVLFLFFQNLTAQEQVVTGNVTDGETGMPLMGVAIVEKGTSNGAVTDFDGNYTIEVSPNAILVFSIMGYGSQEIPLEGKTTLDVVMSVDAEALDEVVVTSLGITREKKSLGYAVTELQSEEINEVKDYNVANSLVGKVPGLVVNQSSGVGSGSRITIRGNNTLTGNNQALIVVDGIPIDASGNESGGSIFNSTVTGGGITDINPSDIESISVLKGPNAAALYGSRAASGVILITTKKGKMGRGLGISLNSNVVFEDPMFLPEFQNEYGQGTQGAYYADLDNFGTSSWGPRFDGSDQLYYTGEQRPYSAKPNNVEDFFETGLQAINTVAIDQGGENFSTRFSYTNNSTSAVLPNSDLQSHNFNLRALVDLSDKLHIDSKATYFTQDLDNRVNLGTEGVLAFVYRMPRNVRISDLKKYKPSLWADPSIFPDEYAAISYAGQNKSTGNPYWMLNEDQNDERRDRFLGFTKLTYEFNDWLSVFARVGGDVTNSRSEYVQNYGHHFFYTGRLNYGTFKNTELNGDFLFTANKDITDKFNLVANLGGSLSKRTSEGVIVRGQDFRLPSRVFLSNTNIQTSTHNPLQIKKVNSLYGQLSLSYDDLIYLDLTGRNDWSSTLAEDNRSYFYPSASLSFLAERFIDPDKNWMNMLKIRGSWADVGNDTDPYQLYQTFSVPTQGYLGLTVLNGPEVRLNPDLKPESVQSSEFGIEFNLFNNRLYGDFSVYSIKTTDMIYNVPVPPGTGFTYFKENVGEVKNNGIEAVLGGTPFRTENFKWETSVNFSKNENELVDLIEGLESLPLNSLGNFSVRASVGGGIGDLYGTTWKTNENGERLVNAEGIPLAGEVEKLGNAQPEWIGGFSNTFTLNNWSLRFLIDGRFGGEIYSATSSYLDAAGVSERTLEYREGGVVVNAINEGTGEANTEEITAQEYWGAYSGITSNYIYDQTNVRLREFALNYRFPSDMIDAIGLNQASIGLIGRNLFFLYKDAEDIDPDSSIGTGLSGQGISLNNAPTLRSFGLNVNIKF</sequence>
<evidence type="ECO:0000256" key="6">
    <source>
        <dbReference type="ARBA" id="ARBA00023004"/>
    </source>
</evidence>
<dbReference type="SUPFAM" id="SSF56935">
    <property type="entry name" value="Porins"/>
    <property type="match status" value="1"/>
</dbReference>
<evidence type="ECO:0000313" key="16">
    <source>
        <dbReference type="EMBL" id="MUP43394.1"/>
    </source>
</evidence>
<dbReference type="Pfam" id="PF00593">
    <property type="entry name" value="TonB_dep_Rec_b-barrel"/>
    <property type="match status" value="1"/>
</dbReference>
<keyword evidence="2 11" id="KW-0813">Transport</keyword>
<keyword evidence="8 12" id="KW-0798">TonB box</keyword>
<dbReference type="InterPro" id="IPR000531">
    <property type="entry name" value="Beta-barrel_TonB"/>
</dbReference>
<evidence type="ECO:0000256" key="3">
    <source>
        <dbReference type="ARBA" id="ARBA00022452"/>
    </source>
</evidence>
<evidence type="ECO:0000256" key="7">
    <source>
        <dbReference type="ARBA" id="ARBA00023065"/>
    </source>
</evidence>
<proteinExistence type="inferred from homology"/>
<keyword evidence="10 11" id="KW-0998">Cell outer membrane</keyword>
<evidence type="ECO:0000256" key="10">
    <source>
        <dbReference type="ARBA" id="ARBA00023237"/>
    </source>
</evidence>
<protein>
    <submittedName>
        <fullName evidence="16">SusC/RagA family TonB-linked outer membrane protein</fullName>
    </submittedName>
</protein>
<dbReference type="InterPro" id="IPR023997">
    <property type="entry name" value="TonB-dep_OMP_SusC/RagA_CS"/>
</dbReference>
<dbReference type="InterPro" id="IPR023996">
    <property type="entry name" value="TonB-dep_OMP_SusC/RagA"/>
</dbReference>
<evidence type="ECO:0000256" key="13">
    <source>
        <dbReference type="SAM" id="SignalP"/>
    </source>
</evidence>
<evidence type="ECO:0000259" key="14">
    <source>
        <dbReference type="Pfam" id="PF00593"/>
    </source>
</evidence>
<comment type="caution">
    <text evidence="16">The sequence shown here is derived from an EMBL/GenBank/DDBJ whole genome shotgun (WGS) entry which is preliminary data.</text>
</comment>
<dbReference type="PROSITE" id="PS52016">
    <property type="entry name" value="TONB_DEPENDENT_REC_3"/>
    <property type="match status" value="1"/>
</dbReference>
<evidence type="ECO:0000256" key="1">
    <source>
        <dbReference type="ARBA" id="ARBA00004571"/>
    </source>
</evidence>
<evidence type="ECO:0000259" key="15">
    <source>
        <dbReference type="Pfam" id="PF07715"/>
    </source>
</evidence>
<dbReference type="Pfam" id="PF13715">
    <property type="entry name" value="CarbopepD_reg_2"/>
    <property type="match status" value="1"/>
</dbReference>
<feature type="domain" description="TonB-dependent receptor plug" evidence="15">
    <location>
        <begin position="116"/>
        <end position="239"/>
    </location>
</feature>
<evidence type="ECO:0000313" key="17">
    <source>
        <dbReference type="Proteomes" id="UP000460416"/>
    </source>
</evidence>
<dbReference type="SUPFAM" id="SSF49464">
    <property type="entry name" value="Carboxypeptidase regulatory domain-like"/>
    <property type="match status" value="1"/>
</dbReference>
<dbReference type="PANTHER" id="PTHR32552:SF81">
    <property type="entry name" value="TONB-DEPENDENT OUTER MEMBRANE RECEPTOR"/>
    <property type="match status" value="1"/>
</dbReference>
<dbReference type="GO" id="GO:0009279">
    <property type="term" value="C:cell outer membrane"/>
    <property type="evidence" value="ECO:0007669"/>
    <property type="project" value="UniProtKB-SubCell"/>
</dbReference>
<dbReference type="GO" id="GO:0006826">
    <property type="term" value="P:iron ion transport"/>
    <property type="evidence" value="ECO:0007669"/>
    <property type="project" value="UniProtKB-KW"/>
</dbReference>
<dbReference type="NCBIfam" id="TIGR04057">
    <property type="entry name" value="SusC_RagA_signa"/>
    <property type="match status" value="1"/>
</dbReference>
<evidence type="ECO:0000256" key="8">
    <source>
        <dbReference type="ARBA" id="ARBA00023077"/>
    </source>
</evidence>
<dbReference type="InterPro" id="IPR012910">
    <property type="entry name" value="Plug_dom"/>
</dbReference>
<evidence type="ECO:0000256" key="9">
    <source>
        <dbReference type="ARBA" id="ARBA00023136"/>
    </source>
</evidence>
<dbReference type="Gene3D" id="2.60.40.1120">
    <property type="entry name" value="Carboxypeptidase-like, regulatory domain"/>
    <property type="match status" value="1"/>
</dbReference>
<organism evidence="16 17">
    <name type="scientific">Christiangramia aestuarii</name>
    <dbReference type="NCBI Taxonomy" id="1028746"/>
    <lineage>
        <taxon>Bacteria</taxon>
        <taxon>Pseudomonadati</taxon>
        <taxon>Bacteroidota</taxon>
        <taxon>Flavobacteriia</taxon>
        <taxon>Flavobacteriales</taxon>
        <taxon>Flavobacteriaceae</taxon>
        <taxon>Christiangramia</taxon>
    </lineage>
</organism>
<dbReference type="Gene3D" id="2.170.130.10">
    <property type="entry name" value="TonB-dependent receptor, plug domain"/>
    <property type="match status" value="1"/>
</dbReference>
<dbReference type="InterPro" id="IPR039426">
    <property type="entry name" value="TonB-dep_rcpt-like"/>
</dbReference>
<keyword evidence="7" id="KW-0406">Ion transport</keyword>
<keyword evidence="6" id="KW-0408">Iron</keyword>
<accession>A0A7K1LRF9</accession>
<keyword evidence="17" id="KW-1185">Reference proteome</keyword>
<keyword evidence="13" id="KW-0732">Signal</keyword>
<dbReference type="NCBIfam" id="TIGR04056">
    <property type="entry name" value="OMP_RagA_SusC"/>
    <property type="match status" value="1"/>
</dbReference>
<comment type="similarity">
    <text evidence="11 12">Belongs to the TonB-dependent receptor family.</text>
</comment>
<dbReference type="InterPro" id="IPR037066">
    <property type="entry name" value="Plug_dom_sf"/>
</dbReference>
<feature type="domain" description="TonB-dependent receptor-like beta-barrel" evidence="14">
    <location>
        <begin position="438"/>
        <end position="896"/>
    </location>
</feature>
<evidence type="ECO:0000256" key="5">
    <source>
        <dbReference type="ARBA" id="ARBA00022692"/>
    </source>
</evidence>
<dbReference type="RefSeq" id="WP_156277079.1">
    <property type="nucleotide sequence ID" value="NZ_BAABGI010000001.1"/>
</dbReference>
<evidence type="ECO:0000256" key="12">
    <source>
        <dbReference type="RuleBase" id="RU003357"/>
    </source>
</evidence>
<comment type="subcellular location">
    <subcellularLocation>
        <location evidence="1 11">Cell outer membrane</location>
        <topology evidence="1 11">Multi-pass membrane protein</topology>
    </subcellularLocation>
</comment>
<keyword evidence="3 11" id="KW-1134">Transmembrane beta strand</keyword>
<dbReference type="PANTHER" id="PTHR32552">
    <property type="entry name" value="FERRICHROME IRON RECEPTOR-RELATED"/>
    <property type="match status" value="1"/>
</dbReference>
<evidence type="ECO:0000256" key="11">
    <source>
        <dbReference type="PROSITE-ProRule" id="PRU01360"/>
    </source>
</evidence>
<feature type="chain" id="PRO_5029843915" evidence="13">
    <location>
        <begin position="22"/>
        <end position="1027"/>
    </location>
</feature>
<dbReference type="Gene3D" id="2.40.170.20">
    <property type="entry name" value="TonB-dependent receptor, beta-barrel domain"/>
    <property type="match status" value="1"/>
</dbReference>
<dbReference type="AlphaFoldDB" id="A0A7K1LRF9"/>
<evidence type="ECO:0000256" key="4">
    <source>
        <dbReference type="ARBA" id="ARBA00022496"/>
    </source>
</evidence>